<reference evidence="1" key="1">
    <citation type="journal article" date="2023" name="Insect Mol. Biol.">
        <title>Genome sequencing provides insights into the evolution of gene families encoding plant cell wall-degrading enzymes in longhorned beetles.</title>
        <authorList>
            <person name="Shin N.R."/>
            <person name="Okamura Y."/>
            <person name="Kirsch R."/>
            <person name="Pauchet Y."/>
        </authorList>
    </citation>
    <scope>NUCLEOTIDE SEQUENCE</scope>
    <source>
        <strain evidence="1">AMC_N1</strain>
    </source>
</reference>
<keyword evidence="2" id="KW-1185">Reference proteome</keyword>
<name>A0AAV8ZDA3_9CUCU</name>
<dbReference type="PANTHER" id="PTHR31649">
    <property type="entry name" value="AGAP009604-PA"/>
    <property type="match status" value="1"/>
</dbReference>
<accession>A0AAV8ZDA3</accession>
<dbReference type="EMBL" id="JAPWTK010000006">
    <property type="protein sequence ID" value="KAJ8961145.1"/>
    <property type="molecule type" value="Genomic_DNA"/>
</dbReference>
<gene>
    <name evidence="1" type="ORF">NQ318_008825</name>
</gene>
<evidence type="ECO:0000313" key="1">
    <source>
        <dbReference type="EMBL" id="KAJ8961145.1"/>
    </source>
</evidence>
<sequence length="187" mass="21198">MAAISTIYEVCILRNETGNVAPDIPTLRRRDLEDYYWREYTGEIPHDSVKGGTDVNNKTTYIGQVYIKQWGIIPVTIYPGRRTVVATIQGVHQTDQYIKILCSPVPTNFEWIPTTANNLHVQFMNGSRGGNGGTKRTRNQNEVRQVWEGNAQYFPDVVRNQETSVNSYEVLVYKPNDGVARECVAAQ</sequence>
<dbReference type="Proteomes" id="UP001162162">
    <property type="component" value="Unassembled WGS sequence"/>
</dbReference>
<protein>
    <submittedName>
        <fullName evidence="1">Uncharacterized protein</fullName>
    </submittedName>
</protein>
<organism evidence="1 2">
    <name type="scientific">Aromia moschata</name>
    <dbReference type="NCBI Taxonomy" id="1265417"/>
    <lineage>
        <taxon>Eukaryota</taxon>
        <taxon>Metazoa</taxon>
        <taxon>Ecdysozoa</taxon>
        <taxon>Arthropoda</taxon>
        <taxon>Hexapoda</taxon>
        <taxon>Insecta</taxon>
        <taxon>Pterygota</taxon>
        <taxon>Neoptera</taxon>
        <taxon>Endopterygota</taxon>
        <taxon>Coleoptera</taxon>
        <taxon>Polyphaga</taxon>
        <taxon>Cucujiformia</taxon>
        <taxon>Chrysomeloidea</taxon>
        <taxon>Cerambycidae</taxon>
        <taxon>Cerambycinae</taxon>
        <taxon>Callichromatini</taxon>
        <taxon>Aromia</taxon>
    </lineage>
</organism>
<comment type="caution">
    <text evidence="1">The sequence shown here is derived from an EMBL/GenBank/DDBJ whole genome shotgun (WGS) entry which is preliminary data.</text>
</comment>
<evidence type="ECO:0000313" key="2">
    <source>
        <dbReference type="Proteomes" id="UP001162162"/>
    </source>
</evidence>
<proteinExistence type="predicted"/>
<dbReference type="AlphaFoldDB" id="A0AAV8ZDA3"/>
<dbReference type="PANTHER" id="PTHR31649:SF10">
    <property type="entry name" value="IP19903P-RELATED"/>
    <property type="match status" value="1"/>
</dbReference>